<accession>A0ABS2WMI8</accession>
<dbReference type="Proteomes" id="UP001177120">
    <property type="component" value="Unassembled WGS sequence"/>
</dbReference>
<sequence>MIYGPTGTVTPLAIQRRKIYIALDDLDFNFFWDEAEIPDIERMWNAGFSIWDIANACMRDPDEVAILIMDRTRKGFIKPRPGGVYGRRVKR</sequence>
<name>A0ABS2WMI8_9BACL</name>
<proteinExistence type="predicted"/>
<protein>
    <submittedName>
        <fullName evidence="1">Helix-turn-helix domain-containing protein</fullName>
    </submittedName>
</protein>
<comment type="caution">
    <text evidence="1">The sequence shown here is derived from an EMBL/GenBank/DDBJ whole genome shotgun (WGS) entry which is preliminary data.</text>
</comment>
<dbReference type="RefSeq" id="WP_205497033.1">
    <property type="nucleotide sequence ID" value="NZ_JAFHAP010000016.1"/>
</dbReference>
<gene>
    <name evidence="1" type="ORF">JQC72_14930</name>
</gene>
<evidence type="ECO:0000313" key="2">
    <source>
        <dbReference type="Proteomes" id="UP001177120"/>
    </source>
</evidence>
<reference evidence="1" key="1">
    <citation type="journal article" date="2024" name="Int. J. Syst. Evol. Microbiol.">
        <title>Polycladomyces zharkentensis sp. nov., a novel thermophilic cellulose- and starch-degrading member of the Bacillota from a geothermal aquifer in Kazakhstan.</title>
        <authorList>
            <person name="Mashzhan A."/>
            <person name="Kistaubayeva A."/>
            <person name="Javier-Lopez R."/>
            <person name="Bissenova U."/>
            <person name="Bissenbay A."/>
            <person name="Birkeland N.K."/>
        </authorList>
    </citation>
    <scope>NUCLEOTIDE SEQUENCE</scope>
    <source>
        <strain evidence="1">ZKZ2T</strain>
    </source>
</reference>
<evidence type="ECO:0000313" key="1">
    <source>
        <dbReference type="EMBL" id="MBN2910792.1"/>
    </source>
</evidence>
<dbReference type="EMBL" id="JAFHAP010000016">
    <property type="protein sequence ID" value="MBN2910792.1"/>
    <property type="molecule type" value="Genomic_DNA"/>
</dbReference>
<organism evidence="1 2">
    <name type="scientific">Polycladomyces zharkentensis</name>
    <dbReference type="NCBI Taxonomy" id="2807616"/>
    <lineage>
        <taxon>Bacteria</taxon>
        <taxon>Bacillati</taxon>
        <taxon>Bacillota</taxon>
        <taxon>Bacilli</taxon>
        <taxon>Bacillales</taxon>
        <taxon>Thermoactinomycetaceae</taxon>
        <taxon>Polycladomyces</taxon>
    </lineage>
</organism>
<keyword evidence="2" id="KW-1185">Reference proteome</keyword>